<dbReference type="OrthoDB" id="9787650at2"/>
<reference evidence="4 5" key="2">
    <citation type="submission" date="2017-06" db="EMBL/GenBank/DDBJ databases">
        <authorList>
            <person name="Kim H.J."/>
            <person name="Triplett B.A."/>
        </authorList>
    </citation>
    <scope>NUCLEOTIDE SEQUENCE [LARGE SCALE GENOMIC DNA]</scope>
    <source>
        <strain evidence="4">Kingella_eburonensis</strain>
    </source>
</reference>
<feature type="transmembrane region" description="Helical" evidence="2">
    <location>
        <begin position="41"/>
        <end position="62"/>
    </location>
</feature>
<dbReference type="GO" id="GO:0032259">
    <property type="term" value="P:methylation"/>
    <property type="evidence" value="ECO:0007669"/>
    <property type="project" value="UniProtKB-KW"/>
</dbReference>
<dbReference type="EMBL" id="FXUV02000021">
    <property type="protein sequence ID" value="SNB67458.1"/>
    <property type="molecule type" value="Genomic_DNA"/>
</dbReference>
<accession>A0A238TAB0</accession>
<keyword evidence="5" id="KW-1185">Reference proteome</keyword>
<dbReference type="GO" id="GO:0004851">
    <property type="term" value="F:uroporphyrin-III C-methyltransferase activity"/>
    <property type="evidence" value="ECO:0007669"/>
    <property type="project" value="UniProtKB-EC"/>
</dbReference>
<feature type="compositionally biased region" description="Basic and acidic residues" evidence="1">
    <location>
        <begin position="422"/>
        <end position="453"/>
    </location>
</feature>
<dbReference type="Pfam" id="PF04375">
    <property type="entry name" value="HemX"/>
    <property type="match status" value="1"/>
</dbReference>
<evidence type="ECO:0000313" key="4">
    <source>
        <dbReference type="EMBL" id="SNB67458.1"/>
    </source>
</evidence>
<dbReference type="AlphaFoldDB" id="A0A238TAB0"/>
<sequence>MTDSQNKQENQTVPAVTQPEKPLASTAQPQQIVIEKTGGKGMATGALVLSLLALGASGLLFVQGQNTLNTQKLAFEQDLNNAALGNSQNAVLLQNTLAKQDAIDAQITKLLASQESSAKTLNNVNLAYAELLKGRVNWLVDEVEVTLNVASQQLLLSGNVPVATNVLENIERRLQRFEQPELLPIKQAISDDLNGLKSRPYLNITGTALRLERLDSSVDALPLLVDNTLKAENAEVEPVSQAGNFWNRALDGTVALMKSMVEVRKLDNGDQMLLSPEQIYVLRQNLHVRLIDARLALLQNNGDIYKTDLEDVEGAIKQYFDTSAPAAQAMLKELAELKTLEIRRISDDALKNSLAAVRAYQDSVRTSAPVVLPENLMVAPVAPTNTAPASVPAKAASVPAAAAASVPAKAASVPVQAASEAAKPKAASEPKKVEKPAEKPKAEQKQPEKGAKA</sequence>
<organism evidence="4 5">
    <name type="scientific">Kingella negevensis</name>
    <dbReference type="NCBI Taxonomy" id="1522312"/>
    <lineage>
        <taxon>Bacteria</taxon>
        <taxon>Pseudomonadati</taxon>
        <taxon>Pseudomonadota</taxon>
        <taxon>Betaproteobacteria</taxon>
        <taxon>Neisseriales</taxon>
        <taxon>Neisseriaceae</taxon>
        <taxon>Kingella</taxon>
    </lineage>
</organism>
<dbReference type="EC" id="2.1.1.107" evidence="4"/>
<evidence type="ECO:0000313" key="3">
    <source>
        <dbReference type="EMBL" id="SMQ12307.1"/>
    </source>
</evidence>
<dbReference type="Proteomes" id="UP000215450">
    <property type="component" value="Unassembled WGS sequence"/>
</dbReference>
<dbReference type="InterPro" id="IPR007470">
    <property type="entry name" value="HemX"/>
</dbReference>
<reference evidence="3" key="1">
    <citation type="submission" date="2017-05" db="EMBL/GenBank/DDBJ databases">
        <authorList>
            <person name="Song R."/>
            <person name="Chenine A.L."/>
            <person name="Ruprecht R.M."/>
        </authorList>
    </citation>
    <scope>NUCLEOTIDE SEQUENCE</scope>
    <source>
        <strain evidence="3">Kingella_eburonensis</strain>
    </source>
</reference>
<protein>
    <submittedName>
        <fullName evidence="4">Putative uroporphyrinogen-III C-methyltransferase</fullName>
        <ecNumber evidence="4">2.1.1.107</ecNumber>
    </submittedName>
</protein>
<feature type="compositionally biased region" description="Polar residues" evidence="1">
    <location>
        <begin position="1"/>
        <end position="15"/>
    </location>
</feature>
<evidence type="ECO:0000256" key="1">
    <source>
        <dbReference type="SAM" id="MobiDB-lite"/>
    </source>
</evidence>
<keyword evidence="2" id="KW-1133">Transmembrane helix</keyword>
<evidence type="ECO:0000256" key="2">
    <source>
        <dbReference type="SAM" id="Phobius"/>
    </source>
</evidence>
<keyword evidence="2" id="KW-0472">Membrane</keyword>
<keyword evidence="4" id="KW-0489">Methyltransferase</keyword>
<dbReference type="RefSeq" id="WP_095062544.1">
    <property type="nucleotide sequence ID" value="NZ_FXUV02000021.1"/>
</dbReference>
<keyword evidence="2" id="KW-0812">Transmembrane</keyword>
<feature type="region of interest" description="Disordered" evidence="1">
    <location>
        <begin position="413"/>
        <end position="453"/>
    </location>
</feature>
<dbReference type="PANTHER" id="PTHR38043">
    <property type="entry name" value="PROTEIN HEMX"/>
    <property type="match status" value="1"/>
</dbReference>
<feature type="region of interest" description="Disordered" evidence="1">
    <location>
        <begin position="1"/>
        <end position="28"/>
    </location>
</feature>
<dbReference type="PANTHER" id="PTHR38043:SF1">
    <property type="entry name" value="PROTEIN HEMX"/>
    <property type="match status" value="1"/>
</dbReference>
<gene>
    <name evidence="4" type="primary">hemX</name>
    <name evidence="4" type="ORF">KEBURONENSIS_00190</name>
</gene>
<evidence type="ECO:0000313" key="5">
    <source>
        <dbReference type="Proteomes" id="UP000215450"/>
    </source>
</evidence>
<dbReference type="EMBL" id="FXUV01000019">
    <property type="protein sequence ID" value="SMQ12307.1"/>
    <property type="molecule type" value="Genomic_DNA"/>
</dbReference>
<name>A0A238TAB0_9NEIS</name>
<proteinExistence type="predicted"/>
<keyword evidence="4" id="KW-0808">Transferase</keyword>
<dbReference type="STRING" id="1522312.GCA_900177895_00932"/>